<dbReference type="Pfam" id="PF10397">
    <property type="entry name" value="ADSL_C"/>
    <property type="match status" value="1"/>
</dbReference>
<evidence type="ECO:0000313" key="3">
    <source>
        <dbReference type="EMBL" id="MFI2487368.1"/>
    </source>
</evidence>
<feature type="domain" description="Adenylosuccinate lyase C-terminal" evidence="2">
    <location>
        <begin position="364"/>
        <end position="443"/>
    </location>
</feature>
<dbReference type="InterPro" id="IPR022761">
    <property type="entry name" value="Fumarate_lyase_N"/>
</dbReference>
<dbReference type="PANTHER" id="PTHR43172">
    <property type="entry name" value="ADENYLOSUCCINATE LYASE"/>
    <property type="match status" value="1"/>
</dbReference>
<keyword evidence="1 3" id="KW-0456">Lyase</keyword>
<evidence type="ECO:0000256" key="1">
    <source>
        <dbReference type="ARBA" id="ARBA00023239"/>
    </source>
</evidence>
<dbReference type="InterPro" id="IPR008948">
    <property type="entry name" value="L-Aspartase-like"/>
</dbReference>
<protein>
    <submittedName>
        <fullName evidence="3">Adenylosuccinate lyase family protein</fullName>
    </submittedName>
</protein>
<dbReference type="RefSeq" id="WP_397404009.1">
    <property type="nucleotide sequence ID" value="NZ_JBIRYI010000005.1"/>
</dbReference>
<sequence length="510" mass="55179">MNGESIRHFTDGRVPDAGIAHLFSVENRFQARLDVEAALALAEAEVGLIPEPAGETIARAAQIEKLDLDRVAAETASASHPLMPLIEEFARVVGREYGGWVHWGATTQNITQTADVLVLRDAHRAVKDLLAKVLRGMSKQAEASAAVPMAGRTHSQHAVPVTFGFKVAVWIDELTAHTDRLERLEDRLFRVLMGGAVGTFASFGPAGREVERRVANHLGLGTMPVPSRAINDGIVELVLVLGQVAGTAGKIGKDIYSMMQPEFGEAFEPIPEGTVGSSTMPHKRNPQLALDLLSMSAQLRALAAPALESMQHDHEANGGMTDLLESTVSRATVLAGDILTRLDVILDGLELDEQRMRANLALSEGLIGSESLMMELGERIGRQNAHEVVYEVAQESAVGDEQFLDLLVRNTTVSAYFDRDEICRLIDPRAYLGESITIAHDMAQHARAVADRLEFSARTAKPVPLFVRDTADEPTSEPRTGDDVDVVRPVDGTRVAAAARTPEELLLVGL</sequence>
<dbReference type="Gene3D" id="1.10.275.10">
    <property type="entry name" value="Fumarase/aspartase (N-terminal domain)"/>
    <property type="match status" value="1"/>
</dbReference>
<dbReference type="EMBL" id="JBIRYI010000005">
    <property type="protein sequence ID" value="MFI2487368.1"/>
    <property type="molecule type" value="Genomic_DNA"/>
</dbReference>
<dbReference type="PRINTS" id="PR00149">
    <property type="entry name" value="FUMRATELYASE"/>
</dbReference>
<evidence type="ECO:0000259" key="2">
    <source>
        <dbReference type="SMART" id="SM00998"/>
    </source>
</evidence>
<proteinExistence type="predicted"/>
<dbReference type="InterPro" id="IPR019468">
    <property type="entry name" value="AdenyloSucc_lyase_C"/>
</dbReference>
<gene>
    <name evidence="3" type="ORF">ACH47X_10695</name>
</gene>
<dbReference type="CDD" id="cd01597">
    <property type="entry name" value="pCLME"/>
    <property type="match status" value="1"/>
</dbReference>
<keyword evidence="4" id="KW-1185">Reference proteome</keyword>
<dbReference type="Gene3D" id="1.10.40.30">
    <property type="entry name" value="Fumarase/aspartase (C-terminal domain)"/>
    <property type="match status" value="1"/>
</dbReference>
<dbReference type="Gene3D" id="1.20.200.10">
    <property type="entry name" value="Fumarase/aspartase (Central domain)"/>
    <property type="match status" value="1"/>
</dbReference>
<dbReference type="SMART" id="SM00998">
    <property type="entry name" value="ADSL_C"/>
    <property type="match status" value="1"/>
</dbReference>
<comment type="caution">
    <text evidence="3">The sequence shown here is derived from an EMBL/GenBank/DDBJ whole genome shotgun (WGS) entry which is preliminary data.</text>
</comment>
<dbReference type="SUPFAM" id="SSF48557">
    <property type="entry name" value="L-aspartase-like"/>
    <property type="match status" value="1"/>
</dbReference>
<dbReference type="InterPro" id="IPR000362">
    <property type="entry name" value="Fumarate_lyase_fam"/>
</dbReference>
<dbReference type="Proteomes" id="UP001611580">
    <property type="component" value="Unassembled WGS sequence"/>
</dbReference>
<dbReference type="PROSITE" id="PS00163">
    <property type="entry name" value="FUMARATE_LYASES"/>
    <property type="match status" value="1"/>
</dbReference>
<evidence type="ECO:0000313" key="4">
    <source>
        <dbReference type="Proteomes" id="UP001611580"/>
    </source>
</evidence>
<dbReference type="GO" id="GO:0016829">
    <property type="term" value="F:lyase activity"/>
    <property type="evidence" value="ECO:0007669"/>
    <property type="project" value="UniProtKB-KW"/>
</dbReference>
<organism evidence="3 4">
    <name type="scientific">Promicromonospora kroppenstedtii</name>
    <dbReference type="NCBI Taxonomy" id="440482"/>
    <lineage>
        <taxon>Bacteria</taxon>
        <taxon>Bacillati</taxon>
        <taxon>Actinomycetota</taxon>
        <taxon>Actinomycetes</taxon>
        <taxon>Micrococcales</taxon>
        <taxon>Promicromonosporaceae</taxon>
        <taxon>Promicromonospora</taxon>
    </lineage>
</organism>
<accession>A0ABW7XJ34</accession>
<dbReference type="PANTHER" id="PTHR43172:SF1">
    <property type="entry name" value="ADENYLOSUCCINATE LYASE"/>
    <property type="match status" value="1"/>
</dbReference>
<dbReference type="Pfam" id="PF00206">
    <property type="entry name" value="Lyase_1"/>
    <property type="match status" value="1"/>
</dbReference>
<name>A0ABW7XJ34_9MICO</name>
<dbReference type="InterPro" id="IPR024083">
    <property type="entry name" value="Fumarase/histidase_N"/>
</dbReference>
<dbReference type="InterPro" id="IPR020557">
    <property type="entry name" value="Fumarate_lyase_CS"/>
</dbReference>
<reference evidence="3 4" key="1">
    <citation type="submission" date="2024-10" db="EMBL/GenBank/DDBJ databases">
        <title>The Natural Products Discovery Center: Release of the First 8490 Sequenced Strains for Exploring Actinobacteria Biosynthetic Diversity.</title>
        <authorList>
            <person name="Kalkreuter E."/>
            <person name="Kautsar S.A."/>
            <person name="Yang D."/>
            <person name="Bader C.D."/>
            <person name="Teijaro C.N."/>
            <person name="Fluegel L."/>
            <person name="Davis C.M."/>
            <person name="Simpson J.R."/>
            <person name="Lauterbach L."/>
            <person name="Steele A.D."/>
            <person name="Gui C."/>
            <person name="Meng S."/>
            <person name="Li G."/>
            <person name="Viehrig K."/>
            <person name="Ye F."/>
            <person name="Su P."/>
            <person name="Kiefer A.F."/>
            <person name="Nichols A."/>
            <person name="Cepeda A.J."/>
            <person name="Yan W."/>
            <person name="Fan B."/>
            <person name="Jiang Y."/>
            <person name="Adhikari A."/>
            <person name="Zheng C.-J."/>
            <person name="Schuster L."/>
            <person name="Cowan T.M."/>
            <person name="Smanski M.J."/>
            <person name="Chevrette M.G."/>
            <person name="De Carvalho L.P.S."/>
            <person name="Shen B."/>
        </authorList>
    </citation>
    <scope>NUCLEOTIDE SEQUENCE [LARGE SCALE GENOMIC DNA]</scope>
    <source>
        <strain evidence="3 4">NPDC019481</strain>
    </source>
</reference>